<comment type="caution">
    <text evidence="2">The sequence shown here is derived from an EMBL/GenBank/DDBJ whole genome shotgun (WGS) entry which is preliminary data.</text>
</comment>
<proteinExistence type="predicted"/>
<evidence type="ECO:0000256" key="1">
    <source>
        <dbReference type="SAM" id="MobiDB-lite"/>
    </source>
</evidence>
<name>A0A0F9G882_9ZZZZ</name>
<reference evidence="2" key="1">
    <citation type="journal article" date="2015" name="Nature">
        <title>Complex archaea that bridge the gap between prokaryotes and eukaryotes.</title>
        <authorList>
            <person name="Spang A."/>
            <person name="Saw J.H."/>
            <person name="Jorgensen S.L."/>
            <person name="Zaremba-Niedzwiedzka K."/>
            <person name="Martijn J."/>
            <person name="Lind A.E."/>
            <person name="van Eijk R."/>
            <person name="Schleper C."/>
            <person name="Guy L."/>
            <person name="Ettema T.J."/>
        </authorList>
    </citation>
    <scope>NUCLEOTIDE SEQUENCE</scope>
</reference>
<accession>A0A0F9G882</accession>
<protein>
    <submittedName>
        <fullName evidence="2">Uncharacterized protein</fullName>
    </submittedName>
</protein>
<evidence type="ECO:0000313" key="2">
    <source>
        <dbReference type="EMBL" id="KKL94913.1"/>
    </source>
</evidence>
<feature type="region of interest" description="Disordered" evidence="1">
    <location>
        <begin position="45"/>
        <end position="64"/>
    </location>
</feature>
<feature type="compositionally biased region" description="Basic and acidic residues" evidence="1">
    <location>
        <begin position="53"/>
        <end position="64"/>
    </location>
</feature>
<dbReference type="EMBL" id="LAZR01018805">
    <property type="protein sequence ID" value="KKL94913.1"/>
    <property type="molecule type" value="Genomic_DNA"/>
</dbReference>
<dbReference type="AlphaFoldDB" id="A0A0F9G882"/>
<sequence length="64" mass="7070">MNMLKCVEAGCDYEETLPGHCGRPMHIEGNALWCHMGPSCKMGNPEKPPTRAIPEHHGKPMEIA</sequence>
<organism evidence="2">
    <name type="scientific">marine sediment metagenome</name>
    <dbReference type="NCBI Taxonomy" id="412755"/>
    <lineage>
        <taxon>unclassified sequences</taxon>
        <taxon>metagenomes</taxon>
        <taxon>ecological metagenomes</taxon>
    </lineage>
</organism>
<gene>
    <name evidence="2" type="ORF">LCGC14_1859920</name>
</gene>